<reference evidence="12 13" key="1">
    <citation type="journal article" date="2019" name="Nat. Med.">
        <title>A library of human gut bacterial isolates paired with longitudinal multiomics data enables mechanistic microbiome research.</title>
        <authorList>
            <person name="Poyet M."/>
            <person name="Groussin M."/>
            <person name="Gibbons S.M."/>
            <person name="Avila-Pacheco J."/>
            <person name="Jiang X."/>
            <person name="Kearney S.M."/>
            <person name="Perrotta A.R."/>
            <person name="Berdy B."/>
            <person name="Zhao S."/>
            <person name="Lieberman T.D."/>
            <person name="Swanson P.K."/>
            <person name="Smith M."/>
            <person name="Roesemann S."/>
            <person name="Alexander J.E."/>
            <person name="Rich S.A."/>
            <person name="Livny J."/>
            <person name="Vlamakis H."/>
            <person name="Clish C."/>
            <person name="Bullock K."/>
            <person name="Deik A."/>
            <person name="Scott J."/>
            <person name="Pierce K.A."/>
            <person name="Xavier R.J."/>
            <person name="Alm E.J."/>
        </authorList>
    </citation>
    <scope>NUCLEOTIDE SEQUENCE [LARGE SCALE GENOMIC DNA]</scope>
    <source>
        <strain evidence="10 12">BIOML-A4</strain>
        <strain evidence="11 13">BIOML-A5</strain>
    </source>
</reference>
<comment type="caution">
    <text evidence="10">The sequence shown here is derived from an EMBL/GenBank/DDBJ whole genome shotgun (WGS) entry which is preliminary data.</text>
</comment>
<dbReference type="InterPro" id="IPR010140">
    <property type="entry name" value="Histidinol_P_phosphatase_HisJ"/>
</dbReference>
<dbReference type="GO" id="GO:0005737">
    <property type="term" value="C:cytoplasm"/>
    <property type="evidence" value="ECO:0007669"/>
    <property type="project" value="TreeGrafter"/>
</dbReference>
<keyword evidence="6 8" id="KW-0368">Histidine biosynthesis</keyword>
<dbReference type="Proteomes" id="UP000433575">
    <property type="component" value="Unassembled WGS sequence"/>
</dbReference>
<dbReference type="EMBL" id="WKPI01000001">
    <property type="protein sequence ID" value="MSC31624.1"/>
    <property type="molecule type" value="Genomic_DNA"/>
</dbReference>
<evidence type="ECO:0000256" key="2">
    <source>
        <dbReference type="ARBA" id="ARBA00009152"/>
    </source>
</evidence>
<protein>
    <recommendedName>
        <fullName evidence="3 8">Histidinol-phosphatase</fullName>
        <shortName evidence="8">HolPase</shortName>
        <ecNumber evidence="3 8">3.1.3.15</ecNumber>
    </recommendedName>
</protein>
<name>A0A6N7S251_9FIRM</name>
<evidence type="ECO:0000259" key="9">
    <source>
        <dbReference type="Pfam" id="PF02811"/>
    </source>
</evidence>
<dbReference type="PANTHER" id="PTHR21039">
    <property type="entry name" value="HISTIDINOL PHOSPHATASE-RELATED"/>
    <property type="match status" value="1"/>
</dbReference>
<dbReference type="OrthoDB" id="9775255at2"/>
<dbReference type="SUPFAM" id="SSF89550">
    <property type="entry name" value="PHP domain-like"/>
    <property type="match status" value="1"/>
</dbReference>
<sequence>MISNVHSHSHWCRHGRGNLEDYVKEGLRCGLQSMAVCEHVASEMPMGPRMPWSDMPAYLAEADEVIERYGKQIELFKAFECEYFPEALERFVQLRDHHDVPLWILGQHESADHRYDYFAMQDRDAETRQYTADVIVALNTGFFQLLAHPDVILVNYDRPTPLVMECMDRIFAECEKLKVAVEINANGLRRPTGYPNREIWMLSKKYKLTTIISSDAHDPRCLVDDAVHQTEQMAAAWGIEITPKLKLK</sequence>
<dbReference type="Proteomes" id="UP000480929">
    <property type="component" value="Unassembled WGS sequence"/>
</dbReference>
<evidence type="ECO:0000256" key="8">
    <source>
        <dbReference type="RuleBase" id="RU366003"/>
    </source>
</evidence>
<evidence type="ECO:0000313" key="13">
    <source>
        <dbReference type="Proteomes" id="UP000480929"/>
    </source>
</evidence>
<comment type="pathway">
    <text evidence="1 8">Amino-acid biosynthesis; L-histidine biosynthesis; L-histidine from 5-phospho-alpha-D-ribose 1-diphosphate: step 8/9.</text>
</comment>
<evidence type="ECO:0000313" key="12">
    <source>
        <dbReference type="Proteomes" id="UP000433575"/>
    </source>
</evidence>
<dbReference type="PANTHER" id="PTHR21039:SF0">
    <property type="entry name" value="HISTIDINOL-PHOSPHATASE"/>
    <property type="match status" value="1"/>
</dbReference>
<dbReference type="AlphaFoldDB" id="A0A6N7S251"/>
<dbReference type="Gene3D" id="3.20.20.140">
    <property type="entry name" value="Metal-dependent hydrolases"/>
    <property type="match status" value="1"/>
</dbReference>
<organism evidence="10 12">
    <name type="scientific">Holdemania massiliensis</name>
    <dbReference type="NCBI Taxonomy" id="1468449"/>
    <lineage>
        <taxon>Bacteria</taxon>
        <taxon>Bacillati</taxon>
        <taxon>Bacillota</taxon>
        <taxon>Erysipelotrichia</taxon>
        <taxon>Erysipelotrichales</taxon>
        <taxon>Erysipelotrichaceae</taxon>
        <taxon>Holdemania</taxon>
    </lineage>
</organism>
<evidence type="ECO:0000256" key="5">
    <source>
        <dbReference type="ARBA" id="ARBA00022801"/>
    </source>
</evidence>
<evidence type="ECO:0000313" key="11">
    <source>
        <dbReference type="EMBL" id="MSC31624.1"/>
    </source>
</evidence>
<evidence type="ECO:0000256" key="4">
    <source>
        <dbReference type="ARBA" id="ARBA00022605"/>
    </source>
</evidence>
<feature type="domain" description="PHP" evidence="9">
    <location>
        <begin position="5"/>
        <end position="185"/>
    </location>
</feature>
<evidence type="ECO:0000256" key="6">
    <source>
        <dbReference type="ARBA" id="ARBA00023102"/>
    </source>
</evidence>
<evidence type="ECO:0000313" key="10">
    <source>
        <dbReference type="EMBL" id="MSA87829.1"/>
    </source>
</evidence>
<comment type="catalytic activity">
    <reaction evidence="7 8">
        <text>L-histidinol phosphate + H2O = L-histidinol + phosphate</text>
        <dbReference type="Rhea" id="RHEA:14465"/>
        <dbReference type="ChEBI" id="CHEBI:15377"/>
        <dbReference type="ChEBI" id="CHEBI:43474"/>
        <dbReference type="ChEBI" id="CHEBI:57699"/>
        <dbReference type="ChEBI" id="CHEBI:57980"/>
        <dbReference type="EC" id="3.1.3.15"/>
    </reaction>
</comment>
<keyword evidence="4 8" id="KW-0028">Amino-acid biosynthesis</keyword>
<gene>
    <name evidence="11" type="ORF">GKD88_00585</name>
    <name evidence="10" type="ORF">GKE08_00580</name>
</gene>
<dbReference type="RefSeq" id="WP_154237519.1">
    <property type="nucleotide sequence ID" value="NZ_CALJPI010000009.1"/>
</dbReference>
<dbReference type="InterPro" id="IPR016195">
    <property type="entry name" value="Pol/histidinol_Pase-like"/>
</dbReference>
<dbReference type="GO" id="GO:0000105">
    <property type="term" value="P:L-histidine biosynthetic process"/>
    <property type="evidence" value="ECO:0007669"/>
    <property type="project" value="UniProtKB-UniRule"/>
</dbReference>
<dbReference type="EC" id="3.1.3.15" evidence="3 8"/>
<dbReference type="UniPathway" id="UPA00031">
    <property type="reaction ID" value="UER00013"/>
</dbReference>
<accession>A0A6N7S251</accession>
<proteinExistence type="inferred from homology"/>
<dbReference type="GO" id="GO:0004401">
    <property type="term" value="F:histidinol-phosphatase activity"/>
    <property type="evidence" value="ECO:0007669"/>
    <property type="project" value="UniProtKB-UniRule"/>
</dbReference>
<evidence type="ECO:0000256" key="3">
    <source>
        <dbReference type="ARBA" id="ARBA00013085"/>
    </source>
</evidence>
<dbReference type="Pfam" id="PF02811">
    <property type="entry name" value="PHP"/>
    <property type="match status" value="1"/>
</dbReference>
<evidence type="ECO:0000256" key="7">
    <source>
        <dbReference type="ARBA" id="ARBA00049158"/>
    </source>
</evidence>
<dbReference type="InterPro" id="IPR004013">
    <property type="entry name" value="PHP_dom"/>
</dbReference>
<keyword evidence="5 8" id="KW-0378">Hydrolase</keyword>
<comment type="similarity">
    <text evidence="2 8">Belongs to the PHP hydrolase family. HisK subfamily.</text>
</comment>
<keyword evidence="13" id="KW-1185">Reference proteome</keyword>
<dbReference type="EMBL" id="WKPJ01000001">
    <property type="protein sequence ID" value="MSA87829.1"/>
    <property type="molecule type" value="Genomic_DNA"/>
</dbReference>
<evidence type="ECO:0000256" key="1">
    <source>
        <dbReference type="ARBA" id="ARBA00004970"/>
    </source>
</evidence>